<reference evidence="1 2" key="1">
    <citation type="submission" date="2017-02" db="EMBL/GenBank/DDBJ databases">
        <authorList>
            <person name="Peterson S.W."/>
        </authorList>
    </citation>
    <scope>NUCLEOTIDE SEQUENCE [LARGE SCALE GENOMIC DNA]</scope>
    <source>
        <strain evidence="1 2">DSM 25262</strain>
    </source>
</reference>
<dbReference type="STRING" id="688867.SAMN05660236_3604"/>
<gene>
    <name evidence="1" type="ORF">SAMN05660236_3604</name>
</gene>
<dbReference type="RefSeq" id="WP_079688114.1">
    <property type="nucleotide sequence ID" value="NZ_FUZU01000002.1"/>
</dbReference>
<organism evidence="1 2">
    <name type="scientific">Ohtaekwangia koreensis</name>
    <dbReference type="NCBI Taxonomy" id="688867"/>
    <lineage>
        <taxon>Bacteria</taxon>
        <taxon>Pseudomonadati</taxon>
        <taxon>Bacteroidota</taxon>
        <taxon>Cytophagia</taxon>
        <taxon>Cytophagales</taxon>
        <taxon>Fulvivirgaceae</taxon>
        <taxon>Ohtaekwangia</taxon>
    </lineage>
</organism>
<accession>A0A1T5LNU2</accession>
<keyword evidence="2" id="KW-1185">Reference proteome</keyword>
<dbReference type="OrthoDB" id="9796058at2"/>
<evidence type="ECO:0008006" key="3">
    <source>
        <dbReference type="Google" id="ProtNLM"/>
    </source>
</evidence>
<dbReference type="AlphaFoldDB" id="A0A1T5LNU2"/>
<dbReference type="Gene3D" id="1.10.1470.10">
    <property type="entry name" value="YjbJ"/>
    <property type="match status" value="1"/>
</dbReference>
<dbReference type="InterPro" id="IPR036629">
    <property type="entry name" value="YjbJ_sf"/>
</dbReference>
<evidence type="ECO:0000313" key="1">
    <source>
        <dbReference type="EMBL" id="SKC77545.1"/>
    </source>
</evidence>
<dbReference type="Proteomes" id="UP000190961">
    <property type="component" value="Unassembled WGS sequence"/>
</dbReference>
<proteinExistence type="predicted"/>
<sequence length="76" mass="8852">MQSVPRAQNKVNIPFKVVGNWDVQSKTLKEKFSQLTDADLKFETGKEEELLKRVETRLNKKREEVINIIQKGQPKV</sequence>
<dbReference type="SUPFAM" id="SSF69047">
    <property type="entry name" value="Hypothetical protein YjbJ"/>
    <property type="match status" value="1"/>
</dbReference>
<evidence type="ECO:0000313" key="2">
    <source>
        <dbReference type="Proteomes" id="UP000190961"/>
    </source>
</evidence>
<dbReference type="EMBL" id="FUZU01000002">
    <property type="protein sequence ID" value="SKC77545.1"/>
    <property type="molecule type" value="Genomic_DNA"/>
</dbReference>
<protein>
    <recommendedName>
        <fullName evidence="3">General stress protein CsbD</fullName>
    </recommendedName>
</protein>
<name>A0A1T5LNU2_9BACT</name>